<dbReference type="RefSeq" id="WP_147494671.1">
    <property type="nucleotide sequence ID" value="NZ_CP041659.1"/>
</dbReference>
<organism evidence="1 2">
    <name type="scientific">Sphingomonas xanthus</name>
    <dbReference type="NCBI Taxonomy" id="2594473"/>
    <lineage>
        <taxon>Bacteria</taxon>
        <taxon>Pseudomonadati</taxon>
        <taxon>Pseudomonadota</taxon>
        <taxon>Alphaproteobacteria</taxon>
        <taxon>Sphingomonadales</taxon>
        <taxon>Sphingomonadaceae</taxon>
        <taxon>Sphingomonas</taxon>
    </lineage>
</organism>
<sequence>MASLVLSQAADACIPPPPPIRLPDESPEAFKVRSTALLDALSDEERRSYQAALYDRSDRIFLGVVANSEAIDAAGTPGHRVTVRPIASLKGGHPTEPLVLADRYLTSCGKAGGGSATSARTGDYVLVLEGDLFRQGPQGFGFQLNDLREPRLLAGLETIARQLASHTVPGHNQR</sequence>
<proteinExistence type="predicted"/>
<protein>
    <submittedName>
        <fullName evidence="1">Uncharacterized protein</fullName>
    </submittedName>
</protein>
<dbReference type="EMBL" id="CP041659">
    <property type="protein sequence ID" value="QDP20223.1"/>
    <property type="molecule type" value="Genomic_DNA"/>
</dbReference>
<gene>
    <name evidence="1" type="ORF">FMM02_09820</name>
</gene>
<dbReference type="Proteomes" id="UP000321857">
    <property type="component" value="Chromosome"/>
</dbReference>
<dbReference type="KEGG" id="sxa:FMM02_09820"/>
<accession>A0A516ITK1</accession>
<dbReference type="AlphaFoldDB" id="A0A516ITK1"/>
<reference evidence="1 2" key="1">
    <citation type="submission" date="2019-07" db="EMBL/GenBank/DDBJ databases">
        <title>Sphingomonas AE3 Genome sequencing and assembly.</title>
        <authorList>
            <person name="Kim H."/>
        </authorList>
    </citation>
    <scope>NUCLEOTIDE SEQUENCE [LARGE SCALE GENOMIC DNA]</scope>
    <source>
        <strain evidence="1 2">AE3</strain>
    </source>
</reference>
<evidence type="ECO:0000313" key="1">
    <source>
        <dbReference type="EMBL" id="QDP20223.1"/>
    </source>
</evidence>
<name>A0A516ITK1_9SPHN</name>
<keyword evidence="2" id="KW-1185">Reference proteome</keyword>
<evidence type="ECO:0000313" key="2">
    <source>
        <dbReference type="Proteomes" id="UP000321857"/>
    </source>
</evidence>